<feature type="binding site" evidence="12">
    <location>
        <position position="140"/>
    </location>
    <ligand>
        <name>Zn(2+)</name>
        <dbReference type="ChEBI" id="CHEBI:29105"/>
    </ligand>
</feature>
<feature type="binding site" evidence="13">
    <location>
        <position position="93"/>
    </location>
    <ligand>
        <name>Fe cation</name>
        <dbReference type="ChEBI" id="CHEBI:24875"/>
    </ligand>
</feature>
<dbReference type="GO" id="GO:0005829">
    <property type="term" value="C:cytosol"/>
    <property type="evidence" value="ECO:0007669"/>
    <property type="project" value="TreeGrafter"/>
</dbReference>
<keyword evidence="13" id="KW-0408">Iron</keyword>
<evidence type="ECO:0000256" key="4">
    <source>
        <dbReference type="ARBA" id="ARBA00020910"/>
    </source>
</evidence>
<evidence type="ECO:0000256" key="11">
    <source>
        <dbReference type="ARBA" id="ARBA00023163"/>
    </source>
</evidence>
<feature type="binding site" evidence="12">
    <location>
        <position position="97"/>
    </location>
    <ligand>
        <name>Zn(2+)</name>
        <dbReference type="ChEBI" id="CHEBI:29105"/>
    </ligand>
</feature>
<dbReference type="Gene3D" id="3.30.1490.190">
    <property type="match status" value="1"/>
</dbReference>
<dbReference type="InterPro" id="IPR043135">
    <property type="entry name" value="Fur_C"/>
</dbReference>
<dbReference type="PANTHER" id="PTHR33202">
    <property type="entry name" value="ZINC UPTAKE REGULATION PROTEIN"/>
    <property type="match status" value="1"/>
</dbReference>
<evidence type="ECO:0000256" key="12">
    <source>
        <dbReference type="PIRSR" id="PIRSR602481-1"/>
    </source>
</evidence>
<keyword evidence="8 12" id="KW-0862">Zinc</keyword>
<evidence type="ECO:0000313" key="14">
    <source>
        <dbReference type="EMBL" id="MBI3013816.1"/>
    </source>
</evidence>
<comment type="caution">
    <text evidence="14">The sequence shown here is derived from an EMBL/GenBank/DDBJ whole genome shotgun (WGS) entry which is preliminary data.</text>
</comment>
<accession>A0A932GMP7</accession>
<evidence type="ECO:0000256" key="2">
    <source>
        <dbReference type="ARBA" id="ARBA00007957"/>
    </source>
</evidence>
<reference evidence="14" key="1">
    <citation type="submission" date="2020-07" db="EMBL/GenBank/DDBJ databases">
        <title>Huge and variable diversity of episymbiotic CPR bacteria and DPANN archaea in groundwater ecosystems.</title>
        <authorList>
            <person name="He C.Y."/>
            <person name="Keren R."/>
            <person name="Whittaker M."/>
            <person name="Farag I.F."/>
            <person name="Doudna J."/>
            <person name="Cate J.H.D."/>
            <person name="Banfield J.F."/>
        </authorList>
    </citation>
    <scope>NUCLEOTIDE SEQUENCE</scope>
    <source>
        <strain evidence="14">NC_groundwater_717_Ag_S-0.2um_59_8</strain>
    </source>
</reference>
<keyword evidence="9" id="KW-0805">Transcription regulation</keyword>
<dbReference type="EMBL" id="JACPSX010000032">
    <property type="protein sequence ID" value="MBI3013816.1"/>
    <property type="molecule type" value="Genomic_DNA"/>
</dbReference>
<organism evidence="14 15">
    <name type="scientific">Tectimicrobiota bacterium</name>
    <dbReference type="NCBI Taxonomy" id="2528274"/>
    <lineage>
        <taxon>Bacteria</taxon>
        <taxon>Pseudomonadati</taxon>
        <taxon>Nitrospinota/Tectimicrobiota group</taxon>
        <taxon>Candidatus Tectimicrobiota</taxon>
    </lineage>
</organism>
<keyword evidence="7 12" id="KW-0479">Metal-binding</keyword>
<dbReference type="AlphaFoldDB" id="A0A932GMP7"/>
<comment type="subunit">
    <text evidence="3">Homodimer.</text>
</comment>
<keyword evidence="6" id="KW-0678">Repressor</keyword>
<dbReference type="Gene3D" id="1.10.10.10">
    <property type="entry name" value="Winged helix-like DNA-binding domain superfamily/Winged helix DNA-binding domain"/>
    <property type="match status" value="1"/>
</dbReference>
<dbReference type="SUPFAM" id="SSF46785">
    <property type="entry name" value="Winged helix' DNA-binding domain"/>
    <property type="match status" value="1"/>
</dbReference>
<evidence type="ECO:0000256" key="13">
    <source>
        <dbReference type="PIRSR" id="PIRSR602481-2"/>
    </source>
</evidence>
<evidence type="ECO:0000313" key="15">
    <source>
        <dbReference type="Proteomes" id="UP000741360"/>
    </source>
</evidence>
<dbReference type="GO" id="GO:0008270">
    <property type="term" value="F:zinc ion binding"/>
    <property type="evidence" value="ECO:0007669"/>
    <property type="project" value="TreeGrafter"/>
</dbReference>
<gene>
    <name evidence="14" type="ORF">HYY65_01840</name>
</gene>
<comment type="subcellular location">
    <subcellularLocation>
        <location evidence="1">Cytoplasm</location>
    </subcellularLocation>
</comment>
<keyword evidence="11" id="KW-0804">Transcription</keyword>
<name>A0A932GMP7_UNCTE</name>
<dbReference type="InterPro" id="IPR036388">
    <property type="entry name" value="WH-like_DNA-bd_sf"/>
</dbReference>
<evidence type="ECO:0000256" key="1">
    <source>
        <dbReference type="ARBA" id="ARBA00004496"/>
    </source>
</evidence>
<dbReference type="Pfam" id="PF01475">
    <property type="entry name" value="FUR"/>
    <property type="match status" value="1"/>
</dbReference>
<feature type="binding site" evidence="13">
    <location>
        <position position="112"/>
    </location>
    <ligand>
        <name>Fe cation</name>
        <dbReference type="ChEBI" id="CHEBI:24875"/>
    </ligand>
</feature>
<dbReference type="InterPro" id="IPR036390">
    <property type="entry name" value="WH_DNA-bd_sf"/>
</dbReference>
<dbReference type="CDD" id="cd07153">
    <property type="entry name" value="Fur_like"/>
    <property type="match status" value="1"/>
</dbReference>
<evidence type="ECO:0000256" key="6">
    <source>
        <dbReference type="ARBA" id="ARBA00022491"/>
    </source>
</evidence>
<sequence length="142" mass="16629">MSKESEVFRRYIERNNLKMTKQRELILETFLFSRGHVSAEELYQTLIEKDPAIGLATVYRTLSLLCDAGLAQQRHFGDGQTRYEHDFEQGHHDHLICVNCGKIQEFFHPHIETLLEQVVADHNFTIQNHRVELYGLCPDCQK</sequence>
<evidence type="ECO:0000256" key="10">
    <source>
        <dbReference type="ARBA" id="ARBA00023125"/>
    </source>
</evidence>
<feature type="binding site" evidence="12">
    <location>
        <position position="100"/>
    </location>
    <ligand>
        <name>Zn(2+)</name>
        <dbReference type="ChEBI" id="CHEBI:29105"/>
    </ligand>
</feature>
<comment type="similarity">
    <text evidence="2">Belongs to the Fur family.</text>
</comment>
<comment type="cofactor">
    <cofactor evidence="12">
        <name>Zn(2+)</name>
        <dbReference type="ChEBI" id="CHEBI:29105"/>
    </cofactor>
    <text evidence="12">Binds 1 zinc ion per subunit.</text>
</comment>
<dbReference type="GO" id="GO:1900705">
    <property type="term" value="P:negative regulation of siderophore biosynthetic process"/>
    <property type="evidence" value="ECO:0007669"/>
    <property type="project" value="TreeGrafter"/>
</dbReference>
<protein>
    <recommendedName>
        <fullName evidence="4">Ferric uptake regulation protein</fullName>
    </recommendedName>
</protein>
<dbReference type="GO" id="GO:0003700">
    <property type="term" value="F:DNA-binding transcription factor activity"/>
    <property type="evidence" value="ECO:0007669"/>
    <property type="project" value="InterPro"/>
</dbReference>
<evidence type="ECO:0000256" key="9">
    <source>
        <dbReference type="ARBA" id="ARBA00023015"/>
    </source>
</evidence>
<keyword evidence="5" id="KW-0963">Cytoplasm</keyword>
<feature type="binding site" evidence="13">
    <location>
        <position position="129"/>
    </location>
    <ligand>
        <name>Fe cation</name>
        <dbReference type="ChEBI" id="CHEBI:24875"/>
    </ligand>
</feature>
<feature type="binding site" evidence="13">
    <location>
        <position position="91"/>
    </location>
    <ligand>
        <name>Fe cation</name>
        <dbReference type="ChEBI" id="CHEBI:24875"/>
    </ligand>
</feature>
<dbReference type="GO" id="GO:0000976">
    <property type="term" value="F:transcription cis-regulatory region binding"/>
    <property type="evidence" value="ECO:0007669"/>
    <property type="project" value="TreeGrafter"/>
</dbReference>
<feature type="binding site" evidence="12">
    <location>
        <position position="137"/>
    </location>
    <ligand>
        <name>Zn(2+)</name>
        <dbReference type="ChEBI" id="CHEBI:29105"/>
    </ligand>
</feature>
<evidence type="ECO:0000256" key="5">
    <source>
        <dbReference type="ARBA" id="ARBA00022490"/>
    </source>
</evidence>
<dbReference type="Proteomes" id="UP000741360">
    <property type="component" value="Unassembled WGS sequence"/>
</dbReference>
<dbReference type="GO" id="GO:0045892">
    <property type="term" value="P:negative regulation of DNA-templated transcription"/>
    <property type="evidence" value="ECO:0007669"/>
    <property type="project" value="TreeGrafter"/>
</dbReference>
<proteinExistence type="inferred from homology"/>
<evidence type="ECO:0000256" key="7">
    <source>
        <dbReference type="ARBA" id="ARBA00022723"/>
    </source>
</evidence>
<keyword evidence="10" id="KW-0238">DNA-binding</keyword>
<evidence type="ECO:0000256" key="8">
    <source>
        <dbReference type="ARBA" id="ARBA00022833"/>
    </source>
</evidence>
<dbReference type="PANTHER" id="PTHR33202:SF2">
    <property type="entry name" value="FERRIC UPTAKE REGULATION PROTEIN"/>
    <property type="match status" value="1"/>
</dbReference>
<evidence type="ECO:0000256" key="3">
    <source>
        <dbReference type="ARBA" id="ARBA00011738"/>
    </source>
</evidence>
<dbReference type="InterPro" id="IPR002481">
    <property type="entry name" value="FUR"/>
</dbReference>
<comment type="cofactor">
    <cofactor evidence="13">
        <name>Mn(2+)</name>
        <dbReference type="ChEBI" id="CHEBI:29035"/>
    </cofactor>
    <cofactor evidence="13">
        <name>Fe(2+)</name>
        <dbReference type="ChEBI" id="CHEBI:29033"/>
    </cofactor>
    <text evidence="13">Binds 1 Mn(2+) or Fe(2+) ion per subunit.</text>
</comment>